<accession>A0A401JZ72</accession>
<name>A0A401JZ72_9PROT</name>
<dbReference type="Proteomes" id="UP000286806">
    <property type="component" value="Unassembled WGS sequence"/>
</dbReference>
<protein>
    <submittedName>
        <fullName evidence="3">Transmembrane protein co-occuring with sulfite exporter TauE/SafE</fullName>
    </submittedName>
</protein>
<evidence type="ECO:0000313" key="4">
    <source>
        <dbReference type="Proteomes" id="UP000286806"/>
    </source>
</evidence>
<dbReference type="AlphaFoldDB" id="A0A401JZ72"/>
<evidence type="ECO:0000256" key="1">
    <source>
        <dbReference type="SAM" id="Phobius"/>
    </source>
</evidence>
<dbReference type="InterPro" id="IPR019088">
    <property type="entry name" value="CHP02186-rel_TM"/>
</dbReference>
<reference evidence="3 4" key="1">
    <citation type="journal article" date="2019" name="Front. Microbiol.">
        <title>Genomes of Neutrophilic Sulfur-Oxidizing Chemolithoautotrophs Representing 9 Proteobacterial Species From 8 Genera.</title>
        <authorList>
            <person name="Watanabe T."/>
            <person name="Kojima H."/>
            <person name="Umezawa K."/>
            <person name="Hori C."/>
            <person name="Takasuka T.E."/>
            <person name="Kato Y."/>
            <person name="Fukui M."/>
        </authorList>
    </citation>
    <scope>NUCLEOTIDE SEQUENCE [LARGE SCALE GENOMIC DNA]</scope>
    <source>
        <strain evidence="3 4">TTN</strain>
    </source>
</reference>
<feature type="chain" id="PRO_5019069067" evidence="2">
    <location>
        <begin position="22"/>
        <end position="252"/>
    </location>
</feature>
<dbReference type="OrthoDB" id="9815212at2"/>
<dbReference type="RefSeq" id="WP_124705696.1">
    <property type="nucleotide sequence ID" value="NZ_BGOW01000030.1"/>
</dbReference>
<dbReference type="Pfam" id="PF09608">
    <property type="entry name" value="Alph_Pro_TM"/>
    <property type="match status" value="1"/>
</dbReference>
<sequence>MKHFTLAIAFMVFLLQADFSAAEDNLITQLDSDHVDITAHFTGEQILVFGAIANKGDVIIKVTSPAQSVAMSQKVQSGPIWLDSGNITVKNTPGIMYLLSSHPIVQIVAPQELKKYGLSLESGLEGSVLEGSTHGMEDWRTAFLRLKQSKKYYKEFDNAVTVVGDRLFFSKLTLPAKLPLGEYALDTYLVRGGKVTAHQYSKLEVRQVQSELWVSNFAHQNPWVYGASFTLLAIAIGLALGIMLRRNSNTDD</sequence>
<dbReference type="EMBL" id="BGOW01000030">
    <property type="protein sequence ID" value="GCB01930.1"/>
    <property type="molecule type" value="Genomic_DNA"/>
</dbReference>
<keyword evidence="1" id="KW-1133">Transmembrane helix</keyword>
<feature type="transmembrane region" description="Helical" evidence="1">
    <location>
        <begin position="223"/>
        <end position="244"/>
    </location>
</feature>
<evidence type="ECO:0000313" key="3">
    <source>
        <dbReference type="EMBL" id="GCB01930.1"/>
    </source>
</evidence>
<keyword evidence="1" id="KW-0472">Membrane</keyword>
<keyword evidence="4" id="KW-1185">Reference proteome</keyword>
<proteinExistence type="predicted"/>
<gene>
    <name evidence="3" type="ORF">SFMTTN_2742</name>
</gene>
<comment type="caution">
    <text evidence="3">The sequence shown here is derived from an EMBL/GenBank/DDBJ whole genome shotgun (WGS) entry which is preliminary data.</text>
</comment>
<organism evidence="3 4">
    <name type="scientific">Sulfuriferula multivorans</name>
    <dbReference type="NCBI Taxonomy" id="1559896"/>
    <lineage>
        <taxon>Bacteria</taxon>
        <taxon>Pseudomonadati</taxon>
        <taxon>Pseudomonadota</taxon>
        <taxon>Betaproteobacteria</taxon>
        <taxon>Nitrosomonadales</taxon>
        <taxon>Sulfuricellaceae</taxon>
        <taxon>Sulfuriferula</taxon>
    </lineage>
</organism>
<keyword evidence="2" id="KW-0732">Signal</keyword>
<keyword evidence="1 3" id="KW-0812">Transmembrane</keyword>
<evidence type="ECO:0000256" key="2">
    <source>
        <dbReference type="SAM" id="SignalP"/>
    </source>
</evidence>
<feature type="signal peptide" evidence="2">
    <location>
        <begin position="1"/>
        <end position="21"/>
    </location>
</feature>